<keyword evidence="2" id="KW-0732">Signal</keyword>
<feature type="chain" id="PRO_5046664594" description="Lipoprotein" evidence="2">
    <location>
        <begin position="30"/>
        <end position="168"/>
    </location>
</feature>
<reference evidence="3 4" key="1">
    <citation type="submission" date="2022-11" db="EMBL/GenBank/DDBJ databases">
        <title>Minimal conservation of predation-associated metabolite biosynthetic gene clusters underscores biosynthetic potential of Myxococcota including descriptions for ten novel species: Archangium lansinium sp. nov., Myxococcus landrumus sp. nov., Nannocystis bai.</title>
        <authorList>
            <person name="Ahearne A."/>
            <person name="Stevens C."/>
            <person name="Dowd S."/>
        </authorList>
    </citation>
    <scope>NUCLEOTIDE SEQUENCE [LARGE SCALE GENOMIC DNA]</scope>
    <source>
        <strain evidence="3 4">RJM3</strain>
    </source>
</reference>
<name>A0ABT5ENG4_9BACT</name>
<evidence type="ECO:0008006" key="5">
    <source>
        <dbReference type="Google" id="ProtNLM"/>
    </source>
</evidence>
<sequence>MARGKTTDMKKLVLAFAALALFGCGKEEAAPSPAAGSSAKAAAPAGSTTPATAEAKPEAKPEAKAEAKPAAQKGLEAGQVILGYLRDPKDEGQCAALVAPEAEKAKFDDAKIAELAKTLKLDVAKSCPSEGVVGVCNAMGMLVNYSGPQYTKESAQADCTKGHGKFIE</sequence>
<proteinExistence type="predicted"/>
<feature type="signal peptide" evidence="2">
    <location>
        <begin position="1"/>
        <end position="29"/>
    </location>
</feature>
<accession>A0ABT5ENG4</accession>
<evidence type="ECO:0000256" key="2">
    <source>
        <dbReference type="SAM" id="SignalP"/>
    </source>
</evidence>
<feature type="compositionally biased region" description="Low complexity" evidence="1">
    <location>
        <begin position="30"/>
        <end position="54"/>
    </location>
</feature>
<evidence type="ECO:0000313" key="3">
    <source>
        <dbReference type="EMBL" id="MDC0743286.1"/>
    </source>
</evidence>
<feature type="compositionally biased region" description="Basic and acidic residues" evidence="1">
    <location>
        <begin position="55"/>
        <end position="67"/>
    </location>
</feature>
<dbReference type="Proteomes" id="UP001221411">
    <property type="component" value="Unassembled WGS sequence"/>
</dbReference>
<evidence type="ECO:0000256" key="1">
    <source>
        <dbReference type="SAM" id="MobiDB-lite"/>
    </source>
</evidence>
<dbReference type="RefSeq" id="WP_271918676.1">
    <property type="nucleotide sequence ID" value="NZ_JAQNDO010000001.1"/>
</dbReference>
<comment type="caution">
    <text evidence="3">The sequence shown here is derived from an EMBL/GenBank/DDBJ whole genome shotgun (WGS) entry which is preliminary data.</text>
</comment>
<protein>
    <recommendedName>
        <fullName evidence="5">Lipoprotein</fullName>
    </recommendedName>
</protein>
<feature type="region of interest" description="Disordered" evidence="1">
    <location>
        <begin position="28"/>
        <end position="71"/>
    </location>
</feature>
<gene>
    <name evidence="3" type="ORF">POL67_18185</name>
</gene>
<dbReference type="PROSITE" id="PS51257">
    <property type="entry name" value="PROKAR_LIPOPROTEIN"/>
    <property type="match status" value="1"/>
</dbReference>
<dbReference type="EMBL" id="JAQNDO010000001">
    <property type="protein sequence ID" value="MDC0743286.1"/>
    <property type="molecule type" value="Genomic_DNA"/>
</dbReference>
<keyword evidence="4" id="KW-1185">Reference proteome</keyword>
<evidence type="ECO:0000313" key="4">
    <source>
        <dbReference type="Proteomes" id="UP001221411"/>
    </source>
</evidence>
<organism evidence="3 4">
    <name type="scientific">Polyangium mundeleinium</name>
    <dbReference type="NCBI Taxonomy" id="2995306"/>
    <lineage>
        <taxon>Bacteria</taxon>
        <taxon>Pseudomonadati</taxon>
        <taxon>Myxococcota</taxon>
        <taxon>Polyangia</taxon>
        <taxon>Polyangiales</taxon>
        <taxon>Polyangiaceae</taxon>
        <taxon>Polyangium</taxon>
    </lineage>
</organism>